<keyword evidence="7" id="KW-0539">Nucleus</keyword>
<feature type="compositionally biased region" description="Low complexity" evidence="9">
    <location>
        <begin position="558"/>
        <end position="578"/>
    </location>
</feature>
<feature type="compositionally biased region" description="Low complexity" evidence="9">
    <location>
        <begin position="894"/>
        <end position="913"/>
    </location>
</feature>
<feature type="compositionally biased region" description="Basic and acidic residues" evidence="9">
    <location>
        <begin position="694"/>
        <end position="716"/>
    </location>
</feature>
<feature type="region of interest" description="Disordered" evidence="9">
    <location>
        <begin position="869"/>
        <end position="958"/>
    </location>
</feature>
<feature type="region of interest" description="Disordered" evidence="9">
    <location>
        <begin position="694"/>
        <end position="725"/>
    </location>
</feature>
<feature type="region of interest" description="Disordered" evidence="9">
    <location>
        <begin position="244"/>
        <end position="298"/>
    </location>
</feature>
<keyword evidence="12" id="KW-1185">Reference proteome</keyword>
<feature type="region of interest" description="Disordered" evidence="9">
    <location>
        <begin position="97"/>
        <end position="231"/>
    </location>
</feature>
<keyword evidence="6" id="KW-0804">Transcription</keyword>
<proteinExistence type="predicted"/>
<feature type="compositionally biased region" description="Low complexity" evidence="9">
    <location>
        <begin position="534"/>
        <end position="544"/>
    </location>
</feature>
<feature type="compositionally biased region" description="Polar residues" evidence="9">
    <location>
        <begin position="611"/>
        <end position="624"/>
    </location>
</feature>
<feature type="compositionally biased region" description="Polar residues" evidence="9">
    <location>
        <begin position="189"/>
        <end position="202"/>
    </location>
</feature>
<dbReference type="InterPro" id="IPR000679">
    <property type="entry name" value="Znf_GATA"/>
</dbReference>
<dbReference type="PANTHER" id="PTHR10071:SF281">
    <property type="entry name" value="BOX A-BINDING FACTOR-RELATED"/>
    <property type="match status" value="1"/>
</dbReference>
<dbReference type="SMART" id="SM00401">
    <property type="entry name" value="ZnF_GATA"/>
    <property type="match status" value="1"/>
</dbReference>
<dbReference type="InterPro" id="IPR039355">
    <property type="entry name" value="Transcription_factor_GATA"/>
</dbReference>
<name>A0A165GP54_9APHY</name>
<dbReference type="GO" id="GO:0000122">
    <property type="term" value="P:negative regulation of transcription by RNA polymerase II"/>
    <property type="evidence" value="ECO:0007669"/>
    <property type="project" value="TreeGrafter"/>
</dbReference>
<dbReference type="GeneID" id="63824959"/>
<dbReference type="Pfam" id="PF08550">
    <property type="entry name" value="GATA_AreA"/>
    <property type="match status" value="1"/>
</dbReference>
<dbReference type="GO" id="GO:0008270">
    <property type="term" value="F:zinc ion binding"/>
    <property type="evidence" value="ECO:0007669"/>
    <property type="project" value="UniProtKB-KW"/>
</dbReference>
<dbReference type="GO" id="GO:0000978">
    <property type="term" value="F:RNA polymerase II cis-regulatory region sequence-specific DNA binding"/>
    <property type="evidence" value="ECO:0007669"/>
    <property type="project" value="TreeGrafter"/>
</dbReference>
<dbReference type="GO" id="GO:0005634">
    <property type="term" value="C:nucleus"/>
    <property type="evidence" value="ECO:0007669"/>
    <property type="project" value="UniProtKB-SubCell"/>
</dbReference>
<dbReference type="InterPro" id="IPR013860">
    <property type="entry name" value="AreA_GATA"/>
</dbReference>
<feature type="compositionally biased region" description="Polar residues" evidence="9">
    <location>
        <begin position="323"/>
        <end position="345"/>
    </location>
</feature>
<dbReference type="Gene3D" id="3.30.50.10">
    <property type="entry name" value="Erythroid Transcription Factor GATA-1, subunit A"/>
    <property type="match status" value="1"/>
</dbReference>
<keyword evidence="2" id="KW-0479">Metal-binding</keyword>
<evidence type="ECO:0000313" key="12">
    <source>
        <dbReference type="Proteomes" id="UP000076871"/>
    </source>
</evidence>
<feature type="region of interest" description="Disordered" evidence="9">
    <location>
        <begin position="310"/>
        <end position="346"/>
    </location>
</feature>
<evidence type="ECO:0000256" key="2">
    <source>
        <dbReference type="ARBA" id="ARBA00022723"/>
    </source>
</evidence>
<feature type="region of interest" description="Disordered" evidence="9">
    <location>
        <begin position="527"/>
        <end position="587"/>
    </location>
</feature>
<feature type="region of interest" description="Disordered" evidence="9">
    <location>
        <begin position="462"/>
        <end position="488"/>
    </location>
</feature>
<dbReference type="PROSITE" id="PS50114">
    <property type="entry name" value="GATA_ZN_FINGER_2"/>
    <property type="match status" value="1"/>
</dbReference>
<feature type="region of interest" description="Disordered" evidence="9">
    <location>
        <begin position="1"/>
        <end position="68"/>
    </location>
</feature>
<feature type="compositionally biased region" description="Low complexity" evidence="9">
    <location>
        <begin position="312"/>
        <end position="322"/>
    </location>
</feature>
<feature type="region of interest" description="Disordered" evidence="9">
    <location>
        <begin position="1007"/>
        <end position="1094"/>
    </location>
</feature>
<feature type="compositionally biased region" description="Low complexity" evidence="9">
    <location>
        <begin position="208"/>
        <end position="227"/>
    </location>
</feature>
<dbReference type="InParanoid" id="A0A165GP54"/>
<feature type="domain" description="GATA-type" evidence="10">
    <location>
        <begin position="953"/>
        <end position="1006"/>
    </location>
</feature>
<dbReference type="PRINTS" id="PR00619">
    <property type="entry name" value="GATAZNFINGER"/>
</dbReference>
<evidence type="ECO:0000256" key="1">
    <source>
        <dbReference type="ARBA" id="ARBA00004123"/>
    </source>
</evidence>
<dbReference type="SUPFAM" id="SSF57716">
    <property type="entry name" value="Glucocorticoid receptor-like (DNA-binding domain)"/>
    <property type="match status" value="1"/>
</dbReference>
<accession>A0A165GP54</accession>
<evidence type="ECO:0000256" key="5">
    <source>
        <dbReference type="ARBA" id="ARBA00023015"/>
    </source>
</evidence>
<dbReference type="GO" id="GO:0045944">
    <property type="term" value="P:positive regulation of transcription by RNA polymerase II"/>
    <property type="evidence" value="ECO:0007669"/>
    <property type="project" value="TreeGrafter"/>
</dbReference>
<evidence type="ECO:0000256" key="7">
    <source>
        <dbReference type="ARBA" id="ARBA00023242"/>
    </source>
</evidence>
<dbReference type="Proteomes" id="UP000076871">
    <property type="component" value="Unassembled WGS sequence"/>
</dbReference>
<evidence type="ECO:0000313" key="11">
    <source>
        <dbReference type="EMBL" id="KZT10615.1"/>
    </source>
</evidence>
<feature type="compositionally biased region" description="Polar residues" evidence="9">
    <location>
        <begin position="869"/>
        <end position="893"/>
    </location>
</feature>
<dbReference type="PANTHER" id="PTHR10071">
    <property type="entry name" value="TRANSCRIPTION FACTOR GATA FAMILY MEMBER"/>
    <property type="match status" value="1"/>
</dbReference>
<dbReference type="GO" id="GO:0000981">
    <property type="term" value="F:DNA-binding transcription factor activity, RNA polymerase II-specific"/>
    <property type="evidence" value="ECO:0007669"/>
    <property type="project" value="TreeGrafter"/>
</dbReference>
<dbReference type="RefSeq" id="XP_040768355.1">
    <property type="nucleotide sequence ID" value="XM_040907930.1"/>
</dbReference>
<keyword evidence="5" id="KW-0805">Transcription regulation</keyword>
<dbReference type="EMBL" id="KV427608">
    <property type="protein sequence ID" value="KZT10615.1"/>
    <property type="molecule type" value="Genomic_DNA"/>
</dbReference>
<feature type="compositionally biased region" description="Polar residues" evidence="9">
    <location>
        <begin position="1073"/>
        <end position="1085"/>
    </location>
</feature>
<protein>
    <recommendedName>
        <fullName evidence="10">GATA-type domain-containing protein</fullName>
    </recommendedName>
</protein>
<sequence>MELPTSSIRGFHEAISRPWSPAGRPTDLSLSPPGQLSNPFMLQHSVPPVPHSGEPSGQHGNLSSLPSHEWGNMFSSPLDPSTFAALAASGILVPPSAGVPSSMSTRSARSSHDFTASHRVPPLNTKDIGRPGLNQGYSGPWSNAPSPYSSTPSSQRASPLHFRPGSVTNPYDNRKSPVSALPQYGPMNVRSSGSGVNTSTPYDSHRLSGSNDYSHSRRSSMSRQMASLPGSSDHYDVSFASMRDSNLDSFSPPFPPQRTPIEFGPQLPPHNERQSLTLPPSLWMSPASGPSPPMNIGALPYPQLTQITVPRSGSLSDSLGGSTQSPSTLSMYGESGKSTAPTSAGSPKARMLSELFTDDLFPSNSPIVDNQGCQSVLSPRLSGSPDLKAIELAAGDTDPEKLAKEDPLATQVWRMYARTKATLPHAQRMENITWRMMSLALKKKKEDEANWELQGVDEENTDSKASVVIQQPSATSEPVKKEEERGRTIDKGKAKVRVVGFDGANQDGVEDTDEVPMDWRAISRSRSRVPMDWRPASRSRSRPPMAGIVGEHNIVRFPSSSPSKGLSSSPVVSIPGGSTQHSGRRSPRLGLAAVLESGEPRGPLSHLESFSALNSPSAHPSSLPSFGLHGLSRISTSTAPPPEQRTFPKHVRKTSFDHTIAKEGIFTGVSGRHQVNGKPLSPESILGTKRRAEAPHAESMLRGDHGGVSDPEHIEQPESAQFRRSSPFPSSSFNFTFSSPTYDPFFDLPGTQNSLSTSGLPSSLPPLPPFKDIAPPDVGFSESLRSSLSGNFSPVMGNEGLSAAAVAASAAVAEGYAQLNVAGLGIEEPHLDYNHLAGMMYPGLDAPTPLGPFTHVDPHQILPVDHQDNAFQSFHPSPSSDGWGNGLNSSSNASPEPYNTSTSSTPPSNDNNTAVARNPSRKIASSKRVSESRAGSSKKNSDGSGRGGNGDDDQNPTVCTNCQTTNTPLWRRDPEGQPLCNACGLFYKLHGVVRPLSLKTDVIKKRNRASGAPHSAARKSAAALPKISSSTSRPRAATTSSMPTGLHNARLSPTNRMGMGAAANLSMKRQRRTSAGVSMQSSSSRKAGDDSVGA</sequence>
<dbReference type="InterPro" id="IPR013088">
    <property type="entry name" value="Znf_NHR/GATA"/>
</dbReference>
<feature type="compositionally biased region" description="Low complexity" evidence="9">
    <location>
        <begin position="1012"/>
        <end position="1041"/>
    </location>
</feature>
<evidence type="ECO:0000256" key="9">
    <source>
        <dbReference type="SAM" id="MobiDB-lite"/>
    </source>
</evidence>
<evidence type="ECO:0000256" key="4">
    <source>
        <dbReference type="ARBA" id="ARBA00022833"/>
    </source>
</evidence>
<evidence type="ECO:0000256" key="3">
    <source>
        <dbReference type="ARBA" id="ARBA00022771"/>
    </source>
</evidence>
<keyword evidence="4" id="KW-0862">Zinc</keyword>
<dbReference type="Pfam" id="PF00320">
    <property type="entry name" value="GATA"/>
    <property type="match status" value="1"/>
</dbReference>
<comment type="subcellular location">
    <subcellularLocation>
        <location evidence="1">Nucleus</location>
    </subcellularLocation>
</comment>
<dbReference type="PROSITE" id="PS00344">
    <property type="entry name" value="GATA_ZN_FINGER_1"/>
    <property type="match status" value="1"/>
</dbReference>
<keyword evidence="3 8" id="KW-0863">Zinc-finger</keyword>
<feature type="compositionally biased region" description="Polar residues" evidence="9">
    <location>
        <begin position="28"/>
        <end position="40"/>
    </location>
</feature>
<dbReference type="CDD" id="cd00202">
    <property type="entry name" value="ZnF_GATA"/>
    <property type="match status" value="1"/>
</dbReference>
<dbReference type="FunFam" id="3.30.50.10:FF:000007">
    <property type="entry name" value="Nitrogen regulatory AreA, N-terminal"/>
    <property type="match status" value="1"/>
</dbReference>
<dbReference type="AlphaFoldDB" id="A0A165GP54"/>
<dbReference type="OrthoDB" id="515401at2759"/>
<organism evidence="11 12">
    <name type="scientific">Laetiporus sulphureus 93-53</name>
    <dbReference type="NCBI Taxonomy" id="1314785"/>
    <lineage>
        <taxon>Eukaryota</taxon>
        <taxon>Fungi</taxon>
        <taxon>Dikarya</taxon>
        <taxon>Basidiomycota</taxon>
        <taxon>Agaricomycotina</taxon>
        <taxon>Agaricomycetes</taxon>
        <taxon>Polyporales</taxon>
        <taxon>Laetiporus</taxon>
    </lineage>
</organism>
<gene>
    <name evidence="11" type="ORF">LAESUDRAFT_720962</name>
</gene>
<feature type="compositionally biased region" description="Polar residues" evidence="9">
    <location>
        <begin position="135"/>
        <end position="157"/>
    </location>
</feature>
<evidence type="ECO:0000256" key="6">
    <source>
        <dbReference type="ARBA" id="ARBA00023163"/>
    </source>
</evidence>
<evidence type="ECO:0000256" key="8">
    <source>
        <dbReference type="PROSITE-ProRule" id="PRU00094"/>
    </source>
</evidence>
<feature type="region of interest" description="Disordered" evidence="9">
    <location>
        <begin position="600"/>
        <end position="626"/>
    </location>
</feature>
<dbReference type="STRING" id="1314785.A0A165GP54"/>
<feature type="compositionally biased region" description="Basic and acidic residues" evidence="9">
    <location>
        <begin position="478"/>
        <end position="488"/>
    </location>
</feature>
<evidence type="ECO:0000259" key="10">
    <source>
        <dbReference type="PROSITE" id="PS50114"/>
    </source>
</evidence>
<reference evidence="11 12" key="1">
    <citation type="journal article" date="2016" name="Mol. Biol. Evol.">
        <title>Comparative Genomics of Early-Diverging Mushroom-Forming Fungi Provides Insights into the Origins of Lignocellulose Decay Capabilities.</title>
        <authorList>
            <person name="Nagy L.G."/>
            <person name="Riley R."/>
            <person name="Tritt A."/>
            <person name="Adam C."/>
            <person name="Daum C."/>
            <person name="Floudas D."/>
            <person name="Sun H."/>
            <person name="Yadav J.S."/>
            <person name="Pangilinan J."/>
            <person name="Larsson K.H."/>
            <person name="Matsuura K."/>
            <person name="Barry K."/>
            <person name="Labutti K."/>
            <person name="Kuo R."/>
            <person name="Ohm R.A."/>
            <person name="Bhattacharya S.S."/>
            <person name="Shirouzu T."/>
            <person name="Yoshinaga Y."/>
            <person name="Martin F.M."/>
            <person name="Grigoriev I.V."/>
            <person name="Hibbett D.S."/>
        </authorList>
    </citation>
    <scope>NUCLEOTIDE SEQUENCE [LARGE SCALE GENOMIC DNA]</scope>
    <source>
        <strain evidence="11 12">93-53</strain>
    </source>
</reference>